<sequence length="45" mass="4891">MRVDRRKADTASGLARSFPVAVPCQNRGEGTGLHRRHGRFGGGVR</sequence>
<reference evidence="2 3" key="1">
    <citation type="submission" date="2019-12" db="EMBL/GenBank/DDBJ databases">
        <authorList>
            <person name="Li M."/>
        </authorList>
    </citation>
    <scope>NUCLEOTIDE SEQUENCE [LARGE SCALE GENOMIC DNA]</scope>
    <source>
        <strain evidence="2 3">GBMRC 2046</strain>
    </source>
</reference>
<evidence type="ECO:0000256" key="1">
    <source>
        <dbReference type="SAM" id="MobiDB-lite"/>
    </source>
</evidence>
<keyword evidence="3" id="KW-1185">Reference proteome</keyword>
<dbReference type="EMBL" id="WUMV01000009">
    <property type="protein sequence ID" value="MXN67164.1"/>
    <property type="molecule type" value="Genomic_DNA"/>
</dbReference>
<dbReference type="RefSeq" id="WP_160777396.1">
    <property type="nucleotide sequence ID" value="NZ_WUMV01000009.1"/>
</dbReference>
<name>A0A7X3LXX4_9HYPH</name>
<evidence type="ECO:0000313" key="3">
    <source>
        <dbReference type="Proteomes" id="UP000433101"/>
    </source>
</evidence>
<dbReference type="Proteomes" id="UP000433101">
    <property type="component" value="Unassembled WGS sequence"/>
</dbReference>
<protein>
    <submittedName>
        <fullName evidence="2">Uncharacterized protein</fullName>
    </submittedName>
</protein>
<accession>A0A7X3LXX4</accession>
<evidence type="ECO:0000313" key="2">
    <source>
        <dbReference type="EMBL" id="MXN67164.1"/>
    </source>
</evidence>
<dbReference type="AlphaFoldDB" id="A0A7X3LXX4"/>
<organism evidence="2 3">
    <name type="scientific">Stappia sediminis</name>
    <dbReference type="NCBI Taxonomy" id="2692190"/>
    <lineage>
        <taxon>Bacteria</taxon>
        <taxon>Pseudomonadati</taxon>
        <taxon>Pseudomonadota</taxon>
        <taxon>Alphaproteobacteria</taxon>
        <taxon>Hyphomicrobiales</taxon>
        <taxon>Stappiaceae</taxon>
        <taxon>Stappia</taxon>
    </lineage>
</organism>
<feature type="region of interest" description="Disordered" evidence="1">
    <location>
        <begin position="26"/>
        <end position="45"/>
    </location>
</feature>
<gene>
    <name evidence="2" type="ORF">GR183_19825</name>
</gene>
<proteinExistence type="predicted"/>
<comment type="caution">
    <text evidence="2">The sequence shown here is derived from an EMBL/GenBank/DDBJ whole genome shotgun (WGS) entry which is preliminary data.</text>
</comment>